<keyword evidence="1" id="KW-0812">Transmembrane</keyword>
<dbReference type="EMBL" id="CAMAPB010000015">
    <property type="protein sequence ID" value="CAH9055928.1"/>
    <property type="molecule type" value="Genomic_DNA"/>
</dbReference>
<gene>
    <name evidence="2" type="ORF">PSEHALCIP103_01344</name>
</gene>
<evidence type="ECO:0000313" key="2">
    <source>
        <dbReference type="EMBL" id="CAH9055928.1"/>
    </source>
</evidence>
<organism evidence="2 3">
    <name type="scientific">Pseudoalteromonas haloplanktis</name>
    <name type="common">Alteromonas haloplanktis</name>
    <dbReference type="NCBI Taxonomy" id="228"/>
    <lineage>
        <taxon>Bacteria</taxon>
        <taxon>Pseudomonadati</taxon>
        <taxon>Pseudomonadota</taxon>
        <taxon>Gammaproteobacteria</taxon>
        <taxon>Alteromonadales</taxon>
        <taxon>Pseudoalteromonadaceae</taxon>
        <taxon>Pseudoalteromonas</taxon>
    </lineage>
</organism>
<keyword evidence="3" id="KW-1185">Reference proteome</keyword>
<keyword evidence="1" id="KW-0472">Membrane</keyword>
<accession>A0A9W4VYD4</accession>
<dbReference type="Proteomes" id="UP001152447">
    <property type="component" value="Unassembled WGS sequence"/>
</dbReference>
<dbReference type="AlphaFoldDB" id="A0A9W4VYD4"/>
<protein>
    <submittedName>
        <fullName evidence="2">Uncharacterized protein</fullName>
    </submittedName>
</protein>
<evidence type="ECO:0000256" key="1">
    <source>
        <dbReference type="SAM" id="Phobius"/>
    </source>
</evidence>
<reference evidence="2" key="1">
    <citation type="submission" date="2022-07" db="EMBL/GenBank/DDBJ databases">
        <authorList>
            <person name="Criscuolo A."/>
        </authorList>
    </citation>
    <scope>NUCLEOTIDE SEQUENCE</scope>
    <source>
        <strain evidence="2">CIP103197</strain>
    </source>
</reference>
<evidence type="ECO:0000313" key="3">
    <source>
        <dbReference type="Proteomes" id="UP001152447"/>
    </source>
</evidence>
<sequence length="34" mass="4038">MLIKFVNLTIILIIFHKIALQISFITFDNDIFNK</sequence>
<feature type="transmembrane region" description="Helical" evidence="1">
    <location>
        <begin position="6"/>
        <end position="27"/>
    </location>
</feature>
<name>A0A9W4VYD4_PSEHA</name>
<keyword evidence="1" id="KW-1133">Transmembrane helix</keyword>
<proteinExistence type="predicted"/>
<comment type="caution">
    <text evidence="2">The sequence shown here is derived from an EMBL/GenBank/DDBJ whole genome shotgun (WGS) entry which is preliminary data.</text>
</comment>